<protein>
    <submittedName>
        <fullName evidence="2">MerR family transcriptional regulator</fullName>
    </submittedName>
</protein>
<dbReference type="Pfam" id="PF13591">
    <property type="entry name" value="MerR_2"/>
    <property type="match status" value="1"/>
</dbReference>
<name>A0A4P7BM25_9BURK</name>
<organism evidence="1 4">
    <name type="scientific">Pseudoduganella plicata</name>
    <dbReference type="NCBI Taxonomy" id="321984"/>
    <lineage>
        <taxon>Bacteria</taxon>
        <taxon>Pseudomonadati</taxon>
        <taxon>Pseudomonadota</taxon>
        <taxon>Betaproteobacteria</taxon>
        <taxon>Burkholderiales</taxon>
        <taxon>Oxalobacteraceae</taxon>
        <taxon>Telluria group</taxon>
        <taxon>Pseudoduganella</taxon>
    </lineage>
</organism>
<keyword evidence="3" id="KW-1185">Reference proteome</keyword>
<dbReference type="OrthoDB" id="9799091at2"/>
<dbReference type="Proteomes" id="UP000294359">
    <property type="component" value="Chromosome"/>
</dbReference>
<reference evidence="2 3" key="2">
    <citation type="submission" date="2019-03" db="EMBL/GenBank/DDBJ databases">
        <title>Draft Genome Sequences of Six Type Strains of the Genus Massilia.</title>
        <authorList>
            <person name="Miess H."/>
            <person name="Frediansyhah A."/>
            <person name="Gross H."/>
        </authorList>
    </citation>
    <scope>NUCLEOTIDE SEQUENCE [LARGE SCALE GENOMIC DNA]</scope>
    <source>
        <strain evidence="2 3">DSM 17505</strain>
    </source>
</reference>
<evidence type="ECO:0000313" key="1">
    <source>
        <dbReference type="EMBL" id="GGY84286.1"/>
    </source>
</evidence>
<gene>
    <name evidence="2" type="ORF">E1742_22835</name>
    <name evidence="1" type="ORF">GCM10007388_16700</name>
</gene>
<dbReference type="Proteomes" id="UP000619512">
    <property type="component" value="Unassembled WGS sequence"/>
</dbReference>
<proteinExistence type="predicted"/>
<evidence type="ECO:0000313" key="3">
    <source>
        <dbReference type="Proteomes" id="UP000294359"/>
    </source>
</evidence>
<dbReference type="EMBL" id="CP038026">
    <property type="protein sequence ID" value="QBQ38689.1"/>
    <property type="molecule type" value="Genomic_DNA"/>
</dbReference>
<dbReference type="EMBL" id="BMWW01000002">
    <property type="protein sequence ID" value="GGY84286.1"/>
    <property type="molecule type" value="Genomic_DNA"/>
</dbReference>
<reference evidence="1" key="3">
    <citation type="submission" date="2022-12" db="EMBL/GenBank/DDBJ databases">
        <authorList>
            <person name="Sun Q."/>
            <person name="Kim S."/>
        </authorList>
    </citation>
    <scope>NUCLEOTIDE SEQUENCE</scope>
    <source>
        <strain evidence="1">KCTC 12344</strain>
    </source>
</reference>
<sequence>MTEDTTESVRGVLLEDAALTLDEIARACAVEPEWVVQRVRTGILRGGTSAAPESWRFTSVDLVRARKLVQVERDFDADEELAALVVDLTEEVRRLRRLVGQPL</sequence>
<reference evidence="1" key="1">
    <citation type="journal article" date="2014" name="Int. J. Syst. Evol. Microbiol.">
        <title>Complete genome sequence of Corynebacterium casei LMG S-19264T (=DSM 44701T), isolated from a smear-ripened cheese.</title>
        <authorList>
            <consortium name="US DOE Joint Genome Institute (JGI-PGF)"/>
            <person name="Walter F."/>
            <person name="Albersmeier A."/>
            <person name="Kalinowski J."/>
            <person name="Ruckert C."/>
        </authorList>
    </citation>
    <scope>NUCLEOTIDE SEQUENCE</scope>
    <source>
        <strain evidence="1">KCTC 12344</strain>
    </source>
</reference>
<dbReference type="Gene3D" id="1.10.1660.10">
    <property type="match status" value="1"/>
</dbReference>
<accession>A0A4P7BM25</accession>
<evidence type="ECO:0000313" key="4">
    <source>
        <dbReference type="Proteomes" id="UP000619512"/>
    </source>
</evidence>
<dbReference type="RefSeq" id="WP_134387388.1">
    <property type="nucleotide sequence ID" value="NZ_BMWW01000002.1"/>
</dbReference>
<evidence type="ECO:0000313" key="2">
    <source>
        <dbReference type="EMBL" id="QBQ38689.1"/>
    </source>
</evidence>
<dbReference type="AlphaFoldDB" id="A0A4P7BM25"/>